<feature type="compositionally biased region" description="Low complexity" evidence="1">
    <location>
        <begin position="145"/>
        <end position="155"/>
    </location>
</feature>
<evidence type="ECO:0000313" key="2">
    <source>
        <dbReference type="EMBL" id="KAI3434708.1"/>
    </source>
</evidence>
<dbReference type="GO" id="GO:0044528">
    <property type="term" value="P:regulation of mitochondrial mRNA stability"/>
    <property type="evidence" value="ECO:0007669"/>
    <property type="project" value="TreeGrafter"/>
</dbReference>
<name>A0A9D4YZF5_CHLVU</name>
<gene>
    <name evidence="2" type="ORF">D9Q98_002769</name>
</gene>
<sequence>MRRASRLVARALLSGGRQDSAAGLTAAPDAVPGALCHSVARHLMSGTLSQRPHSAAEAALSSNEQLGGAPPWDAPPTAPAAAQPVPGEHSGSSPHTSAPATVHAGEANGAGPKAAKGPHSQPGQQRLARQPRHSSSPRKQTPRLQQAQAGDQEQQQHQHRQRWPQQQRQHRQWQQPQKARPGSEPTHAPAAKKLWSLPRSKPENNPVAWQRHLVFGLLHNIETCREVLQLLQDHAARRQLSARELTVACSRMGKVFTALYKESGTMGGNADNNTTHCAGVFDIVAKNLSVLDTQGLATSIWMAARFHYMPPQEQRTAWETAVWERREEMSLIEISNVFFSLGVLHWDPRVEVMEALLDRALERQRELTPWMVCNMMWGCARLTSFHPGPKRMVQMLEALLPQLDAFKPESFCAMLFSLACLRCRPDDAALTALLDALEWRLKEANNRQLVTMVWALGALQLGELVTERLWSGIDARLLMQEEQLNFSSAPFYFFGAARLQMAPSGELLQMLLSKAVALRSELRTGDVSVILWGLAKLGHVSGEGPVSKRFVQTMIERFMEHDVEAPATLRQLSSFLWSLALLAHPPPQKVLDRCISAADSQATQSQGGLSSTDASMLLSAFETFGSAEGLALLQRHIIGTGEDEVSADVDLTDELRPDVQL</sequence>
<reference evidence="2" key="1">
    <citation type="journal article" date="2019" name="Plant J.">
        <title>Chlorella vulgaris genome assembly and annotation reveals the molecular basis for metabolic acclimation to high light conditions.</title>
        <authorList>
            <person name="Cecchin M."/>
            <person name="Marcolungo L."/>
            <person name="Rossato M."/>
            <person name="Girolomoni L."/>
            <person name="Cosentino E."/>
            <person name="Cuine S."/>
            <person name="Li-Beisson Y."/>
            <person name="Delledonne M."/>
            <person name="Ballottari M."/>
        </authorList>
    </citation>
    <scope>NUCLEOTIDE SEQUENCE</scope>
    <source>
        <strain evidence="2">211/11P</strain>
    </source>
</reference>
<dbReference type="GO" id="GO:0035770">
    <property type="term" value="C:ribonucleoprotein granule"/>
    <property type="evidence" value="ECO:0007669"/>
    <property type="project" value="TreeGrafter"/>
</dbReference>
<evidence type="ECO:0008006" key="4">
    <source>
        <dbReference type="Google" id="ProtNLM"/>
    </source>
</evidence>
<protein>
    <recommendedName>
        <fullName evidence="4">FAST kinase leucine-rich domain-containing protein</fullName>
    </recommendedName>
</protein>
<feature type="region of interest" description="Disordered" evidence="1">
    <location>
        <begin position="48"/>
        <end position="189"/>
    </location>
</feature>
<dbReference type="GO" id="GO:0000963">
    <property type="term" value="P:mitochondrial RNA processing"/>
    <property type="evidence" value="ECO:0007669"/>
    <property type="project" value="TreeGrafter"/>
</dbReference>
<evidence type="ECO:0000256" key="1">
    <source>
        <dbReference type="SAM" id="MobiDB-lite"/>
    </source>
</evidence>
<dbReference type="PANTHER" id="PTHR21228">
    <property type="entry name" value="FAST LEU-RICH DOMAIN-CONTAINING"/>
    <property type="match status" value="1"/>
</dbReference>
<dbReference type="GO" id="GO:1901259">
    <property type="term" value="P:chloroplast rRNA processing"/>
    <property type="evidence" value="ECO:0007669"/>
    <property type="project" value="TreeGrafter"/>
</dbReference>
<feature type="compositionally biased region" description="Low complexity" evidence="1">
    <location>
        <begin position="104"/>
        <end position="118"/>
    </location>
</feature>
<dbReference type="GO" id="GO:0003723">
    <property type="term" value="F:RNA binding"/>
    <property type="evidence" value="ECO:0007669"/>
    <property type="project" value="TreeGrafter"/>
</dbReference>
<accession>A0A9D4YZF5</accession>
<dbReference type="AlphaFoldDB" id="A0A9D4YZF5"/>
<organism evidence="2 3">
    <name type="scientific">Chlorella vulgaris</name>
    <name type="common">Green alga</name>
    <dbReference type="NCBI Taxonomy" id="3077"/>
    <lineage>
        <taxon>Eukaryota</taxon>
        <taxon>Viridiplantae</taxon>
        <taxon>Chlorophyta</taxon>
        <taxon>core chlorophytes</taxon>
        <taxon>Trebouxiophyceae</taxon>
        <taxon>Chlorellales</taxon>
        <taxon>Chlorellaceae</taxon>
        <taxon>Chlorella clade</taxon>
        <taxon>Chlorella</taxon>
    </lineage>
</organism>
<dbReference type="GO" id="GO:0009507">
    <property type="term" value="C:chloroplast"/>
    <property type="evidence" value="ECO:0007669"/>
    <property type="project" value="GOC"/>
</dbReference>
<reference evidence="2" key="2">
    <citation type="submission" date="2020-11" db="EMBL/GenBank/DDBJ databases">
        <authorList>
            <person name="Cecchin M."/>
            <person name="Marcolungo L."/>
            <person name="Rossato M."/>
            <person name="Girolomoni L."/>
            <person name="Cosentino E."/>
            <person name="Cuine S."/>
            <person name="Li-Beisson Y."/>
            <person name="Delledonne M."/>
            <person name="Ballottari M."/>
        </authorList>
    </citation>
    <scope>NUCLEOTIDE SEQUENCE</scope>
    <source>
        <strain evidence="2">211/11P</strain>
        <tissue evidence="2">Whole cell</tissue>
    </source>
</reference>
<proteinExistence type="predicted"/>
<dbReference type="Proteomes" id="UP001055712">
    <property type="component" value="Unassembled WGS sequence"/>
</dbReference>
<dbReference type="GO" id="GO:0005759">
    <property type="term" value="C:mitochondrial matrix"/>
    <property type="evidence" value="ECO:0007669"/>
    <property type="project" value="TreeGrafter"/>
</dbReference>
<feature type="compositionally biased region" description="Low complexity" evidence="1">
    <location>
        <begin position="163"/>
        <end position="177"/>
    </location>
</feature>
<dbReference type="EMBL" id="SIDB01000003">
    <property type="protein sequence ID" value="KAI3434708.1"/>
    <property type="molecule type" value="Genomic_DNA"/>
</dbReference>
<keyword evidence="3" id="KW-1185">Reference proteome</keyword>
<dbReference type="InterPro" id="IPR050870">
    <property type="entry name" value="FAST_kinase"/>
</dbReference>
<evidence type="ECO:0000313" key="3">
    <source>
        <dbReference type="Proteomes" id="UP001055712"/>
    </source>
</evidence>
<comment type="caution">
    <text evidence="2">The sequence shown here is derived from an EMBL/GenBank/DDBJ whole genome shotgun (WGS) entry which is preliminary data.</text>
</comment>
<dbReference type="OrthoDB" id="514388at2759"/>
<feature type="compositionally biased region" description="Polar residues" evidence="1">
    <location>
        <begin position="90"/>
        <end position="99"/>
    </location>
</feature>
<dbReference type="PANTHER" id="PTHR21228:SF40">
    <property type="entry name" value="LD45607P"/>
    <property type="match status" value="1"/>
</dbReference>